<evidence type="ECO:0000256" key="3">
    <source>
        <dbReference type="ARBA" id="ARBA00011648"/>
    </source>
</evidence>
<evidence type="ECO:0000256" key="4">
    <source>
        <dbReference type="ARBA" id="ARBA00022448"/>
    </source>
</evidence>
<evidence type="ECO:0000256" key="7">
    <source>
        <dbReference type="ARBA" id="ARBA00023136"/>
    </source>
</evidence>
<dbReference type="InterPro" id="IPR026015">
    <property type="entry name" value="ATP_synth_OSCP/delta_N_sf"/>
</dbReference>
<sequence>MAAARIRSSVTTLSKLTSSSSSSLARAFICPNTQQSRNFAAPAAPKEPKIKVPVAMFGGSGNYASALYIAAAKAKALDKVEAELLDFVGATTKASTFSQFMKDPSVPADVRVKAINEICAQAKFSDVTKNFLVVLAENGRLRHADTIFKRYTDLTMAHRGEVKAIVTTVIPLPAEEEKELKETLQHILGKGKTVKLEQKIDPSILGGLVVEFGQKVFDMSIKTRARQMERQSLKVERKSLALKAKKESSDEEYSTSGSEDEEYAMAVRDFKKFFKRRGRFVRQPRNDKKKFQRSQDLSSQLSQKSLSLNCSGCSYRRWYSQRYHRR</sequence>
<dbReference type="SUPFAM" id="SSF47928">
    <property type="entry name" value="N-terminal domain of the delta subunit of the F1F0-ATP synthase"/>
    <property type="match status" value="1"/>
</dbReference>
<dbReference type="PRINTS" id="PR00125">
    <property type="entry name" value="ATPASEDELTA"/>
</dbReference>
<dbReference type="Gene3D" id="1.10.520.20">
    <property type="entry name" value="N-terminal domain of the delta subunit of the F1F0-ATP synthase"/>
    <property type="match status" value="1"/>
</dbReference>
<keyword evidence="10" id="KW-1185">Reference proteome</keyword>
<comment type="subcellular location">
    <subcellularLocation>
        <location evidence="1">Membrane</location>
    </subcellularLocation>
</comment>
<comment type="caution">
    <text evidence="9">The sequence shown here is derived from an EMBL/GenBank/DDBJ whole genome shotgun (WGS) entry which is preliminary data.</text>
</comment>
<dbReference type="Pfam" id="PF00213">
    <property type="entry name" value="OSCP"/>
    <property type="match status" value="1"/>
</dbReference>
<proteinExistence type="inferred from homology"/>
<reference evidence="9" key="1">
    <citation type="journal article" date="2022" name="Int. J. Mol. Sci.">
        <title>Draft Genome of Tanacetum Coccineum: Genomic Comparison of Closely Related Tanacetum-Family Plants.</title>
        <authorList>
            <person name="Yamashiro T."/>
            <person name="Shiraishi A."/>
            <person name="Nakayama K."/>
            <person name="Satake H."/>
        </authorList>
    </citation>
    <scope>NUCLEOTIDE SEQUENCE</scope>
</reference>
<keyword evidence="7" id="KW-0472">Membrane</keyword>
<reference evidence="9" key="2">
    <citation type="submission" date="2022-01" db="EMBL/GenBank/DDBJ databases">
        <authorList>
            <person name="Yamashiro T."/>
            <person name="Shiraishi A."/>
            <person name="Satake H."/>
            <person name="Nakayama K."/>
        </authorList>
    </citation>
    <scope>NUCLEOTIDE SEQUENCE</scope>
</reference>
<gene>
    <name evidence="9" type="ORF">Tco_0819784</name>
</gene>
<dbReference type="NCBIfam" id="TIGR01145">
    <property type="entry name" value="ATP_synt_delta"/>
    <property type="match status" value="1"/>
</dbReference>
<dbReference type="PANTHER" id="PTHR11910">
    <property type="entry name" value="ATP SYNTHASE DELTA CHAIN"/>
    <property type="match status" value="1"/>
</dbReference>
<evidence type="ECO:0000313" key="10">
    <source>
        <dbReference type="Proteomes" id="UP001151760"/>
    </source>
</evidence>
<comment type="similarity">
    <text evidence="2">Belongs to the ATPase delta chain family.</text>
</comment>
<evidence type="ECO:0000256" key="5">
    <source>
        <dbReference type="ARBA" id="ARBA00022781"/>
    </source>
</evidence>
<dbReference type="InterPro" id="IPR020781">
    <property type="entry name" value="ATPase_OSCP/d_CS"/>
</dbReference>
<evidence type="ECO:0000256" key="8">
    <source>
        <dbReference type="ARBA" id="ARBA00023310"/>
    </source>
</evidence>
<evidence type="ECO:0000256" key="2">
    <source>
        <dbReference type="ARBA" id="ARBA00007046"/>
    </source>
</evidence>
<keyword evidence="4" id="KW-0813">Transport</keyword>
<dbReference type="InterPro" id="IPR000711">
    <property type="entry name" value="ATPase_OSCP/dsu"/>
</dbReference>
<evidence type="ECO:0000256" key="6">
    <source>
        <dbReference type="ARBA" id="ARBA00023065"/>
    </source>
</evidence>
<dbReference type="HAMAP" id="MF_01416">
    <property type="entry name" value="ATP_synth_delta_bact"/>
    <property type="match status" value="1"/>
</dbReference>
<keyword evidence="5" id="KW-0375">Hydrogen ion transport</keyword>
<dbReference type="EMBL" id="BQNB010012058">
    <property type="protein sequence ID" value="GJS98614.1"/>
    <property type="molecule type" value="Genomic_DNA"/>
</dbReference>
<dbReference type="Proteomes" id="UP001151760">
    <property type="component" value="Unassembled WGS sequence"/>
</dbReference>
<name>A0ABQ5A7J2_9ASTR</name>
<keyword evidence="6" id="KW-0406">Ion transport</keyword>
<accession>A0ABQ5A7J2</accession>
<keyword evidence="8" id="KW-0066">ATP synthesis</keyword>
<dbReference type="PROSITE" id="PS00389">
    <property type="entry name" value="ATPASE_DELTA"/>
    <property type="match status" value="1"/>
</dbReference>
<organism evidence="9 10">
    <name type="scientific">Tanacetum coccineum</name>
    <dbReference type="NCBI Taxonomy" id="301880"/>
    <lineage>
        <taxon>Eukaryota</taxon>
        <taxon>Viridiplantae</taxon>
        <taxon>Streptophyta</taxon>
        <taxon>Embryophyta</taxon>
        <taxon>Tracheophyta</taxon>
        <taxon>Spermatophyta</taxon>
        <taxon>Magnoliopsida</taxon>
        <taxon>eudicotyledons</taxon>
        <taxon>Gunneridae</taxon>
        <taxon>Pentapetalae</taxon>
        <taxon>asterids</taxon>
        <taxon>campanulids</taxon>
        <taxon>Asterales</taxon>
        <taxon>Asteraceae</taxon>
        <taxon>Asteroideae</taxon>
        <taxon>Anthemideae</taxon>
        <taxon>Anthemidinae</taxon>
        <taxon>Tanacetum</taxon>
    </lineage>
</organism>
<evidence type="ECO:0000313" key="9">
    <source>
        <dbReference type="EMBL" id="GJS98614.1"/>
    </source>
</evidence>
<evidence type="ECO:0000256" key="1">
    <source>
        <dbReference type="ARBA" id="ARBA00004370"/>
    </source>
</evidence>
<protein>
    <submittedName>
        <fullName evidence="9">ATP synthase subunit O, mitochondrial</fullName>
    </submittedName>
</protein>
<comment type="subunit">
    <text evidence="3">F-type ATPases have 2 components, CF(1) - the catalytic core - and CF(0) - the membrane proton channel. CF(1) has five subunits: alpha(3), beta(3), gamma(1), delta(1), epsilon(1). CF(0) has three main subunits: a, b and c.</text>
</comment>